<organism evidence="2">
    <name type="scientific">Notodromas monacha</name>
    <dbReference type="NCBI Taxonomy" id="399045"/>
    <lineage>
        <taxon>Eukaryota</taxon>
        <taxon>Metazoa</taxon>
        <taxon>Ecdysozoa</taxon>
        <taxon>Arthropoda</taxon>
        <taxon>Crustacea</taxon>
        <taxon>Oligostraca</taxon>
        <taxon>Ostracoda</taxon>
        <taxon>Podocopa</taxon>
        <taxon>Podocopida</taxon>
        <taxon>Cypridocopina</taxon>
        <taxon>Cypridoidea</taxon>
        <taxon>Cyprididae</taxon>
        <taxon>Notodromas</taxon>
    </lineage>
</organism>
<dbReference type="OrthoDB" id="6158299at2759"/>
<feature type="compositionally biased region" description="Low complexity" evidence="1">
    <location>
        <begin position="91"/>
        <end position="109"/>
    </location>
</feature>
<keyword evidence="3" id="KW-1185">Reference proteome</keyword>
<feature type="compositionally biased region" description="Low complexity" evidence="1">
    <location>
        <begin position="40"/>
        <end position="72"/>
    </location>
</feature>
<accession>A0A7R9BRN6</accession>
<reference evidence="2" key="1">
    <citation type="submission" date="2020-11" db="EMBL/GenBank/DDBJ databases">
        <authorList>
            <person name="Tran Van P."/>
        </authorList>
    </citation>
    <scope>NUCLEOTIDE SEQUENCE</scope>
</reference>
<gene>
    <name evidence="2" type="ORF">NMOB1V02_LOCUS7941</name>
</gene>
<evidence type="ECO:0000313" key="3">
    <source>
        <dbReference type="Proteomes" id="UP000678499"/>
    </source>
</evidence>
<dbReference type="Proteomes" id="UP000678499">
    <property type="component" value="Unassembled WGS sequence"/>
</dbReference>
<name>A0A7R9BRN6_9CRUS</name>
<protein>
    <submittedName>
        <fullName evidence="2">Uncharacterized protein</fullName>
    </submittedName>
</protein>
<dbReference type="EMBL" id="OA884090">
    <property type="protein sequence ID" value="CAD7280279.1"/>
    <property type="molecule type" value="Genomic_DNA"/>
</dbReference>
<evidence type="ECO:0000313" key="2">
    <source>
        <dbReference type="EMBL" id="CAD7280279.1"/>
    </source>
</evidence>
<proteinExistence type="predicted"/>
<sequence>MKEAVPKRPSKTRLTLSTSSGNLTEGIVQANFEEFHLDFPPAASPSSTSSSGSDYHSTTSGGSSSRRPGTPHQVRDGAETSGCETDDDASTKSAPASGSAAGAGGSSDTTANKLVHFSGSYEKFLEATGLSQKSIIVHRPTPNNNHRSVVKPKDVKNRSKLNKLSVFHDNHNQGLLDQQPVTGLVKYWTEPYL</sequence>
<feature type="compositionally biased region" description="Polar residues" evidence="1">
    <location>
        <begin position="12"/>
        <end position="23"/>
    </location>
</feature>
<evidence type="ECO:0000256" key="1">
    <source>
        <dbReference type="SAM" id="MobiDB-lite"/>
    </source>
</evidence>
<dbReference type="AlphaFoldDB" id="A0A7R9BRN6"/>
<feature type="region of interest" description="Disordered" evidence="1">
    <location>
        <begin position="1"/>
        <end position="109"/>
    </location>
</feature>
<dbReference type="EMBL" id="CAJPEX010002053">
    <property type="protein sequence ID" value="CAG0920431.1"/>
    <property type="molecule type" value="Genomic_DNA"/>
</dbReference>